<organism evidence="1 2">
    <name type="scientific">Conexibacter woesei (strain DSM 14684 / CCUG 47730 / CIP 108061 / JCM 11494 / NBRC 100937 / ID131577)</name>
    <dbReference type="NCBI Taxonomy" id="469383"/>
    <lineage>
        <taxon>Bacteria</taxon>
        <taxon>Bacillati</taxon>
        <taxon>Actinomycetota</taxon>
        <taxon>Thermoleophilia</taxon>
        <taxon>Solirubrobacterales</taxon>
        <taxon>Conexibacteraceae</taxon>
        <taxon>Conexibacter</taxon>
    </lineage>
</organism>
<dbReference type="RefSeq" id="WP_012934565.1">
    <property type="nucleotide sequence ID" value="NC_013739.1"/>
</dbReference>
<sequence>MAADRALIDAVRAELATRGDAAKAPEMQRYMKSALPFYGVSSPARKEVARVVIPAHPLPDAGAWRDTVLALWSEAEHREERYIALALVGDRRYRTHRTIAALPLYEELVVTGAWWDLVDEVAGRLLGELLKRDHDALAPVLRAWSRDADLWKRRAALVAQVNLRGDIDLALLHDVIEPNLRDGDFFMRKGIGWALRSYAKVDPDEVVRYCEQHADELSPLSRREALRNVAGLRD</sequence>
<dbReference type="Pfam" id="PF08713">
    <property type="entry name" value="DNA_alkylation"/>
    <property type="match status" value="1"/>
</dbReference>
<dbReference type="Proteomes" id="UP000008229">
    <property type="component" value="Chromosome"/>
</dbReference>
<accession>D3FD02</accession>
<reference evidence="2" key="2">
    <citation type="submission" date="2010-01" db="EMBL/GenBank/DDBJ databases">
        <title>The complete genome of Conexibacter woesei DSM 14684.</title>
        <authorList>
            <consortium name="US DOE Joint Genome Institute (JGI-PGF)"/>
            <person name="Lucas S."/>
            <person name="Copeland A."/>
            <person name="Lapidus A."/>
            <person name="Glavina del Rio T."/>
            <person name="Dalin E."/>
            <person name="Tice H."/>
            <person name="Bruce D."/>
            <person name="Goodwin L."/>
            <person name="Pitluck S."/>
            <person name="Kyrpides N."/>
            <person name="Mavromatis K."/>
            <person name="Ivanova N."/>
            <person name="Mikhailova N."/>
            <person name="Chertkov O."/>
            <person name="Brettin T."/>
            <person name="Detter J.C."/>
            <person name="Han C."/>
            <person name="Larimer F."/>
            <person name="Land M."/>
            <person name="Hauser L."/>
            <person name="Markowitz V."/>
            <person name="Cheng J.-F."/>
            <person name="Hugenholtz P."/>
            <person name="Woyke T."/>
            <person name="Wu D."/>
            <person name="Pukall R."/>
            <person name="Steenblock K."/>
            <person name="Schneider S."/>
            <person name="Klenk H.-P."/>
            <person name="Eisen J.A."/>
        </authorList>
    </citation>
    <scope>NUCLEOTIDE SEQUENCE [LARGE SCALE GENOMIC DNA]</scope>
    <source>
        <strain evidence="2">DSM 14684 / CIP 108061 / JCM 11494 / NBRC 100937 / ID131577</strain>
    </source>
</reference>
<evidence type="ECO:0000313" key="1">
    <source>
        <dbReference type="EMBL" id="ADB51514.1"/>
    </source>
</evidence>
<keyword evidence="2" id="KW-1185">Reference proteome</keyword>
<dbReference type="PANTHER" id="PTHR34070">
    <property type="entry name" value="ARMADILLO-TYPE FOLD"/>
    <property type="match status" value="1"/>
</dbReference>
<dbReference type="KEGG" id="cwo:Cwoe_3095"/>
<dbReference type="HOGENOM" id="CLU_079880_1_0_11"/>
<reference evidence="1 2" key="1">
    <citation type="journal article" date="2010" name="Stand. Genomic Sci.">
        <title>Complete genome sequence of Conexibacter woesei type strain (ID131577).</title>
        <authorList>
            <person name="Pukall R."/>
            <person name="Lapidus A."/>
            <person name="Glavina Del Rio T."/>
            <person name="Copeland A."/>
            <person name="Tice H."/>
            <person name="Cheng J.-F."/>
            <person name="Lucas S."/>
            <person name="Chen F."/>
            <person name="Nolan M."/>
            <person name="Bruce D."/>
            <person name="Goodwin L."/>
            <person name="Pitluck S."/>
            <person name="Mavromatis K."/>
            <person name="Ivanova N."/>
            <person name="Ovchinnikova G."/>
            <person name="Pati A."/>
            <person name="Chen A."/>
            <person name="Palaniappan K."/>
            <person name="Land M."/>
            <person name="Hauser L."/>
            <person name="Chang Y.-J."/>
            <person name="Jeffries C.D."/>
            <person name="Chain P."/>
            <person name="Meincke L."/>
            <person name="Sims D."/>
            <person name="Brettin T."/>
            <person name="Detter J.C."/>
            <person name="Rohde M."/>
            <person name="Goeker M."/>
            <person name="Bristow J."/>
            <person name="Eisen J.A."/>
            <person name="Markowitz V."/>
            <person name="Kyrpides N.C."/>
            <person name="Klenk H.-P."/>
            <person name="Hugenholtz P."/>
        </authorList>
    </citation>
    <scope>NUCLEOTIDE SEQUENCE [LARGE SCALE GENOMIC DNA]</scope>
    <source>
        <strain evidence="2">DSM 14684 / CIP 108061 / JCM 11494 / NBRC 100937 / ID131577</strain>
    </source>
</reference>
<proteinExistence type="predicted"/>
<dbReference type="EMBL" id="CP001854">
    <property type="protein sequence ID" value="ADB51514.1"/>
    <property type="molecule type" value="Genomic_DNA"/>
</dbReference>
<dbReference type="STRING" id="469383.Cwoe_3095"/>
<dbReference type="AlphaFoldDB" id="D3FD02"/>
<gene>
    <name evidence="1" type="ordered locus">Cwoe_3095</name>
</gene>
<dbReference type="CDD" id="cd07064">
    <property type="entry name" value="AlkD_like_1"/>
    <property type="match status" value="1"/>
</dbReference>
<dbReference type="PANTHER" id="PTHR34070:SF1">
    <property type="entry name" value="DNA ALKYLATION REPAIR PROTEIN"/>
    <property type="match status" value="1"/>
</dbReference>
<dbReference type="SUPFAM" id="SSF48371">
    <property type="entry name" value="ARM repeat"/>
    <property type="match status" value="1"/>
</dbReference>
<evidence type="ECO:0000313" key="2">
    <source>
        <dbReference type="Proteomes" id="UP000008229"/>
    </source>
</evidence>
<name>D3FD02_CONWI</name>
<dbReference type="OrthoDB" id="9775346at2"/>
<dbReference type="InterPro" id="IPR014825">
    <property type="entry name" value="DNA_alkylation"/>
</dbReference>
<dbReference type="Gene3D" id="1.25.10.90">
    <property type="match status" value="1"/>
</dbReference>
<protein>
    <submittedName>
        <fullName evidence="1">DNA alkylation repair enzyme</fullName>
    </submittedName>
</protein>
<dbReference type="InterPro" id="IPR016024">
    <property type="entry name" value="ARM-type_fold"/>
</dbReference>
<dbReference type="eggNOG" id="COG4912">
    <property type="taxonomic scope" value="Bacteria"/>
</dbReference>